<dbReference type="Pfam" id="PF10981">
    <property type="entry name" value="DUF2788"/>
    <property type="match status" value="1"/>
</dbReference>
<keyword evidence="1" id="KW-0472">Membrane</keyword>
<evidence type="ECO:0000313" key="2">
    <source>
        <dbReference type="EMBL" id="RDH42925.1"/>
    </source>
</evidence>
<sequence>MTWEEYEALFMQGLIAALIIFMFFIVFDLARKTKAGKLGSFVLFGALCLGVIAYIIKAVVVDSFGGY</sequence>
<feature type="transmembrane region" description="Helical" evidence="1">
    <location>
        <begin position="41"/>
        <end position="61"/>
    </location>
</feature>
<dbReference type="EMBL" id="NDXW01000001">
    <property type="protein sequence ID" value="RDH42925.1"/>
    <property type="molecule type" value="Genomic_DNA"/>
</dbReference>
<feature type="transmembrane region" description="Helical" evidence="1">
    <location>
        <begin position="6"/>
        <end position="29"/>
    </location>
</feature>
<reference evidence="2 3" key="1">
    <citation type="submission" date="2017-04" db="EMBL/GenBank/DDBJ databases">
        <title>Draft genome sequence of Zooshikella ganghwensis VG4 isolated from Red Sea sediments.</title>
        <authorList>
            <person name="Rehman Z."/>
            <person name="Alam I."/>
            <person name="Kamau A."/>
            <person name="Bajic V."/>
            <person name="Leiknes T."/>
        </authorList>
    </citation>
    <scope>NUCLEOTIDE SEQUENCE [LARGE SCALE GENOMIC DNA]</scope>
    <source>
        <strain evidence="2 3">VG4</strain>
    </source>
</reference>
<gene>
    <name evidence="2" type="ORF">B9G39_05370</name>
</gene>
<keyword evidence="3" id="KW-1185">Reference proteome</keyword>
<name>A0A4P9VI87_9GAMM</name>
<comment type="caution">
    <text evidence="2">The sequence shown here is derived from an EMBL/GenBank/DDBJ whole genome shotgun (WGS) entry which is preliminary data.</text>
</comment>
<proteinExistence type="predicted"/>
<evidence type="ECO:0000256" key="1">
    <source>
        <dbReference type="SAM" id="Phobius"/>
    </source>
</evidence>
<evidence type="ECO:0000313" key="3">
    <source>
        <dbReference type="Proteomes" id="UP000257039"/>
    </source>
</evidence>
<accession>A0A4P9VI87</accession>
<dbReference type="RefSeq" id="WP_027708101.1">
    <property type="nucleotide sequence ID" value="NZ_NDXW01000001.1"/>
</dbReference>
<dbReference type="InterPro" id="IPR021249">
    <property type="entry name" value="DUF2788"/>
</dbReference>
<organism evidence="2 3">
    <name type="scientific">Zooshikella ganghwensis</name>
    <dbReference type="NCBI Taxonomy" id="202772"/>
    <lineage>
        <taxon>Bacteria</taxon>
        <taxon>Pseudomonadati</taxon>
        <taxon>Pseudomonadota</taxon>
        <taxon>Gammaproteobacteria</taxon>
        <taxon>Oceanospirillales</taxon>
        <taxon>Zooshikellaceae</taxon>
        <taxon>Zooshikella</taxon>
    </lineage>
</organism>
<dbReference type="AlphaFoldDB" id="A0A4P9VI87"/>
<dbReference type="Proteomes" id="UP000257039">
    <property type="component" value="Unassembled WGS sequence"/>
</dbReference>
<keyword evidence="1" id="KW-0812">Transmembrane</keyword>
<keyword evidence="1" id="KW-1133">Transmembrane helix</keyword>
<protein>
    <submittedName>
        <fullName evidence="2">DUF2788 domain-containing protein</fullName>
    </submittedName>
</protein>